<evidence type="ECO:0000313" key="2">
    <source>
        <dbReference type="EMBL" id="MDP9609749.1"/>
    </source>
</evidence>
<feature type="region of interest" description="Disordered" evidence="1">
    <location>
        <begin position="1"/>
        <end position="57"/>
    </location>
</feature>
<reference evidence="2 3" key="1">
    <citation type="submission" date="2023-07" db="EMBL/GenBank/DDBJ databases">
        <title>Sequencing the genomes of 1000 actinobacteria strains.</title>
        <authorList>
            <person name="Klenk H.-P."/>
        </authorList>
    </citation>
    <scope>NUCLEOTIDE SEQUENCE [LARGE SCALE GENOMIC DNA]</scope>
    <source>
        <strain evidence="2 3">DSM 41600</strain>
    </source>
</reference>
<evidence type="ECO:0000313" key="3">
    <source>
        <dbReference type="Proteomes" id="UP001234880"/>
    </source>
</evidence>
<comment type="caution">
    <text evidence="2">The sequence shown here is derived from an EMBL/GenBank/DDBJ whole genome shotgun (WGS) entry which is preliminary data.</text>
</comment>
<feature type="compositionally biased region" description="Basic and acidic residues" evidence="1">
    <location>
        <begin position="1"/>
        <end position="27"/>
    </location>
</feature>
<name>A0ABT9KMT5_9ACTN</name>
<dbReference type="EMBL" id="JAURUE010000001">
    <property type="protein sequence ID" value="MDP9609749.1"/>
    <property type="molecule type" value="Genomic_DNA"/>
</dbReference>
<evidence type="ECO:0000256" key="1">
    <source>
        <dbReference type="SAM" id="MobiDB-lite"/>
    </source>
</evidence>
<organism evidence="2 3">
    <name type="scientific">Streptomyces demainii</name>
    <dbReference type="NCBI Taxonomy" id="588122"/>
    <lineage>
        <taxon>Bacteria</taxon>
        <taxon>Bacillati</taxon>
        <taxon>Actinomycetota</taxon>
        <taxon>Actinomycetes</taxon>
        <taxon>Kitasatosporales</taxon>
        <taxon>Streptomycetaceae</taxon>
        <taxon>Streptomyces</taxon>
    </lineage>
</organism>
<sequence>MTVDEVGRRGQRPAEGDQDRARARITRDAPNAVGPGCSRSGREGLPRPAGRPRAHRLQDLPVLRAGDPRIGGHVHEVGTHPVEGVPERLQHLAQERVVQTPVERGVKRPIGLGPHRTLCRLRLHPPHHRVQLGEVRLRYPPGQPCDQPRLHGLAQLEELEEAVLAPVVPGDGTEDQPLDHRCHRHRPDIRPEAVPDLHDAHRLERLERLPHGVTADAQQLHQLGLGGQRSARGEPLVDDQPLDAFLDVVRHPPRTCLRRHRHLRSEQLSGGGAGDQKGEVRLRYPPCALAGGGGHDAAVLVVAELSAGAVLHARVPGRDFAARLTCDRWCG</sequence>
<gene>
    <name evidence="2" type="ORF">JOF35_002026</name>
</gene>
<keyword evidence="3" id="KW-1185">Reference proteome</keyword>
<dbReference type="Proteomes" id="UP001234880">
    <property type="component" value="Unassembled WGS sequence"/>
</dbReference>
<accession>A0ABT9KMT5</accession>
<proteinExistence type="predicted"/>
<protein>
    <submittedName>
        <fullName evidence="2">Uncharacterized protein</fullName>
    </submittedName>
</protein>